<dbReference type="Pfam" id="PF08239">
    <property type="entry name" value="SH3_3"/>
    <property type="match status" value="1"/>
</dbReference>
<feature type="domain" description="SH3b" evidence="1">
    <location>
        <begin position="216"/>
        <end position="252"/>
    </location>
</feature>
<gene>
    <name evidence="2" type="ORF">SAMN04515674_110189</name>
</gene>
<dbReference type="OrthoDB" id="9776208at2"/>
<reference evidence="2 3" key="1">
    <citation type="submission" date="2016-10" db="EMBL/GenBank/DDBJ databases">
        <authorList>
            <person name="de Groot N.N."/>
        </authorList>
    </citation>
    <scope>NUCLEOTIDE SEQUENCE [LARGE SCALE GENOMIC DNA]</scope>
    <source>
        <strain evidence="3">E92,LMG 26720,CCM 7988</strain>
    </source>
</reference>
<protein>
    <recommendedName>
        <fullName evidence="1">SH3b domain-containing protein</fullName>
    </recommendedName>
</protein>
<name>A0A1I5W1N7_9BACT</name>
<evidence type="ECO:0000259" key="1">
    <source>
        <dbReference type="Pfam" id="PF08239"/>
    </source>
</evidence>
<organism evidence="2 3">
    <name type="scientific">Pseudarcicella hirudinis</name>
    <dbReference type="NCBI Taxonomy" id="1079859"/>
    <lineage>
        <taxon>Bacteria</taxon>
        <taxon>Pseudomonadati</taxon>
        <taxon>Bacteroidota</taxon>
        <taxon>Cytophagia</taxon>
        <taxon>Cytophagales</taxon>
        <taxon>Flectobacillaceae</taxon>
        <taxon>Pseudarcicella</taxon>
    </lineage>
</organism>
<dbReference type="AlphaFoldDB" id="A0A1I5W1N7"/>
<dbReference type="Gene3D" id="2.30.30.40">
    <property type="entry name" value="SH3 Domains"/>
    <property type="match status" value="1"/>
</dbReference>
<evidence type="ECO:0000313" key="3">
    <source>
        <dbReference type="Proteomes" id="UP000199306"/>
    </source>
</evidence>
<dbReference type="InterPro" id="IPR003646">
    <property type="entry name" value="SH3-like_bac-type"/>
</dbReference>
<dbReference type="RefSeq" id="WP_092018381.1">
    <property type="nucleotide sequence ID" value="NZ_FOXH01000010.1"/>
</dbReference>
<accession>A0A1I5W1N7</accession>
<sequence length="253" mass="29592">MNKIWILCLLIVTKGTAQIQQDKASNRKNKTVLTANKFLEGYAWVYERNDNFPNADQSIWIYNENRLYNIENEKIPKKPISFYCFFERSPFRYIDSVKNDVYIPIPKDSIFLDLKINPIGNNNLFVTEDADTIPNPNIENQHGTMSYSFVISMPNHIETNRTWLPSPTTIGGITRILEPPQSVQDFIRYLRRDKMDKISNNKVIINKSPGKPSQMYLLKGDEVEILETQDDWLKIRYYGSKTIEGWIKKNDVE</sequence>
<evidence type="ECO:0000313" key="2">
    <source>
        <dbReference type="EMBL" id="SFQ13652.1"/>
    </source>
</evidence>
<keyword evidence="3" id="KW-1185">Reference proteome</keyword>
<proteinExistence type="predicted"/>
<dbReference type="Proteomes" id="UP000199306">
    <property type="component" value="Unassembled WGS sequence"/>
</dbReference>
<dbReference type="EMBL" id="FOXH01000010">
    <property type="protein sequence ID" value="SFQ13652.1"/>
    <property type="molecule type" value="Genomic_DNA"/>
</dbReference>